<sequence length="766" mass="87044">MSSLKEPHEQDAARMLSFLHGDDAHTFQTVPEGGQRQSAQILHGHLDKCIATLTELNTSGSGVFVCVNETDLKGRKSDNIIRVRALCADFDAPDSHRVEWLLSLSLPPNMIIESSPGKHHAYWVFNVGEISLTEFRPLQQRIAMVLGSDEKICDLSRVLRVAGFWHQKGEPFLTNICHIGDYYTTDQIKDFVWSLKSGSHSELDSHFQTSSEMLKLGDMPPHIKQAKHITTLWNTVAPLYSTNIEEIEEVLSFIPGDDRKIWVDVGIALRNSNFENAYDIWCRWSAKSDKYDTYEQQKNWDTFEGYNRVTLGKIYHLAAKHGYKRSSVDSLTCGQNSVLADVLDTPEVPAALDIHTVIGEIKKLAELTMIEYELKREGEAKRLGLRASKLDEFVKLYRRTDVKDVFFEEVSMWHEVVDGTVLLEEIENTIKKFIISEPHIATAAALWIVFTWCIDVMKIAPIACITAPEKRCGKTQLLHLIGRLVKRPQTVVSITTSALFRMISEYTPTLLIDEADTFIKDNEELRGILNGGHDRQSSYVYRTVGDEHKVGRFNVWGAKAISGIGHLPDTLRDRSILLELRRKKKTEVVERLRRAPEESFSVLRQKLCRWAEDNMDVLKNSQTSLPDELNDRAQDNWEPLLAIADCVGGNWGEKARQCALIMNSTDQDPQSVGESLLTDIKKVFDQRNVDQLSTDELIKGLCEDEASRWRTFDYGKAISPRQLANRLRTFRIKPCTVRAKSTTGKDTCKGYALKDFKDAFSSYLDI</sequence>
<dbReference type="Pfam" id="PF12307">
    <property type="entry name" value="DUF3631"/>
    <property type="match status" value="1"/>
</dbReference>
<dbReference type="GO" id="GO:0016817">
    <property type="term" value="F:hydrolase activity, acting on acid anhydrides"/>
    <property type="evidence" value="ECO:0007669"/>
    <property type="project" value="InterPro"/>
</dbReference>
<evidence type="ECO:0000259" key="1">
    <source>
        <dbReference type="Pfam" id="PF08707"/>
    </source>
</evidence>
<feature type="domain" description="DUF3631" evidence="2">
    <location>
        <begin position="580"/>
        <end position="763"/>
    </location>
</feature>
<dbReference type="InterPro" id="IPR039459">
    <property type="entry name" value="RepB-like_DNA_primase_dom"/>
</dbReference>
<organism evidence="4 5">
    <name type="scientific">Acinetobacter baumannii</name>
    <dbReference type="NCBI Taxonomy" id="470"/>
    <lineage>
        <taxon>Bacteria</taxon>
        <taxon>Pseudomonadati</taxon>
        <taxon>Pseudomonadota</taxon>
        <taxon>Gammaproteobacteria</taxon>
        <taxon>Moraxellales</taxon>
        <taxon>Moraxellaceae</taxon>
        <taxon>Acinetobacter</taxon>
        <taxon>Acinetobacter calcoaceticus/baumannii complex</taxon>
    </lineage>
</organism>
<evidence type="ECO:0000259" key="2">
    <source>
        <dbReference type="Pfam" id="PF12307"/>
    </source>
</evidence>
<dbReference type="Pfam" id="PF08707">
    <property type="entry name" value="PriCT_2"/>
    <property type="match status" value="1"/>
</dbReference>
<dbReference type="RefSeq" id="WP_057078155.1">
    <property type="nucleotide sequence ID" value="NZ_CP038644.1"/>
</dbReference>
<protein>
    <submittedName>
        <fullName evidence="4">DUF3631 domain-containing protein</fullName>
    </submittedName>
</protein>
<dbReference type="Proteomes" id="UP000634608">
    <property type="component" value="Unassembled WGS sequence"/>
</dbReference>
<dbReference type="EMBL" id="JACSVK010000085">
    <property type="protein sequence ID" value="MBD0221815.1"/>
    <property type="molecule type" value="Genomic_DNA"/>
</dbReference>
<dbReference type="AlphaFoldDB" id="A0A8I0F9U1"/>
<dbReference type="InterPro" id="IPR014819">
    <property type="entry name" value="PriCT_2"/>
</dbReference>
<feature type="domain" description="Primase C-terminal 2" evidence="1">
    <location>
        <begin position="249"/>
        <end position="318"/>
    </location>
</feature>
<feature type="domain" description="RepB-like DNA primase" evidence="3">
    <location>
        <begin position="83"/>
        <end position="170"/>
    </location>
</feature>
<comment type="caution">
    <text evidence="4">The sequence shown here is derived from an EMBL/GenBank/DDBJ whole genome shotgun (WGS) entry which is preliminary data.</text>
</comment>
<evidence type="ECO:0000313" key="5">
    <source>
        <dbReference type="Proteomes" id="UP000634608"/>
    </source>
</evidence>
<dbReference type="Gene3D" id="3.30.70.1790">
    <property type="entry name" value="RepB DNA-primase, N-terminal domain"/>
    <property type="match status" value="1"/>
</dbReference>
<evidence type="ECO:0000259" key="3">
    <source>
        <dbReference type="Pfam" id="PF16793"/>
    </source>
</evidence>
<gene>
    <name evidence="4" type="ORF">IAG11_18230</name>
</gene>
<accession>A0A8I0F9U1</accession>
<name>A0A8I0F9U1_ACIBA</name>
<evidence type="ECO:0000313" key="4">
    <source>
        <dbReference type="EMBL" id="MBD0221815.1"/>
    </source>
</evidence>
<dbReference type="Pfam" id="PF16793">
    <property type="entry name" value="RepB_primase"/>
    <property type="match status" value="1"/>
</dbReference>
<dbReference type="InterPro" id="IPR022081">
    <property type="entry name" value="DUF3631"/>
</dbReference>
<proteinExistence type="predicted"/>
<reference evidence="4" key="1">
    <citation type="submission" date="2020-08" db="EMBL/GenBank/DDBJ databases">
        <title>Diversity of carbapenem-resistant Acinetobacter baumannii and bacteriophage-mediated spread of the Oxa23 carbapenemase.</title>
        <authorList>
            <person name="Abouelfetouh A."/>
            <person name="Mattock J."/>
            <person name="Turner D."/>
            <person name="Li E."/>
            <person name="Evans B.A."/>
        </authorList>
    </citation>
    <scope>NUCLEOTIDE SEQUENCE</scope>
    <source>
        <strain evidence="4">A86</strain>
    </source>
</reference>